<dbReference type="InterPro" id="IPR029056">
    <property type="entry name" value="Ribokinase-like"/>
</dbReference>
<evidence type="ECO:0000256" key="4">
    <source>
        <dbReference type="ARBA" id="ARBA00022723"/>
    </source>
</evidence>
<evidence type="ECO:0000256" key="7">
    <source>
        <dbReference type="ARBA" id="ARBA00022840"/>
    </source>
</evidence>
<keyword evidence="4" id="KW-0479">Metal-binding</keyword>
<evidence type="ECO:0000256" key="13">
    <source>
        <dbReference type="ARBA" id="ARBA00049293"/>
    </source>
</evidence>
<gene>
    <name evidence="15" type="ORF">PVOR_30408</name>
</gene>
<name>A0A2R9SM26_9BACL</name>
<organism evidence="15 16">
    <name type="scientific">Paenibacillus vortex V453</name>
    <dbReference type="NCBI Taxonomy" id="715225"/>
    <lineage>
        <taxon>Bacteria</taxon>
        <taxon>Bacillati</taxon>
        <taxon>Bacillota</taxon>
        <taxon>Bacilli</taxon>
        <taxon>Bacillales</taxon>
        <taxon>Paenibacillaceae</taxon>
        <taxon>Paenibacillus</taxon>
    </lineage>
</organism>
<dbReference type="CDD" id="cd01169">
    <property type="entry name" value="HMPP_kinase"/>
    <property type="match status" value="1"/>
</dbReference>
<dbReference type="PANTHER" id="PTHR20858:SF19">
    <property type="entry name" value="PYRIDOXINE KINASE"/>
    <property type="match status" value="1"/>
</dbReference>
<accession>A0A2R9SM26</accession>
<keyword evidence="16" id="KW-1185">Reference proteome</keyword>
<keyword evidence="3" id="KW-0808">Transferase</keyword>
<dbReference type="InterPro" id="IPR004399">
    <property type="entry name" value="HMP/HMP-P_kinase_dom"/>
</dbReference>
<evidence type="ECO:0000256" key="11">
    <source>
        <dbReference type="ARBA" id="ARBA00042396"/>
    </source>
</evidence>
<evidence type="ECO:0000256" key="10">
    <source>
        <dbReference type="ARBA" id="ARBA00042348"/>
    </source>
</evidence>
<evidence type="ECO:0000256" key="5">
    <source>
        <dbReference type="ARBA" id="ARBA00022741"/>
    </source>
</evidence>
<dbReference type="Pfam" id="PF08543">
    <property type="entry name" value="Phos_pyr_kin"/>
    <property type="match status" value="1"/>
</dbReference>
<dbReference type="KEGG" id="pvo:PVOR_30408"/>
<dbReference type="PANTHER" id="PTHR20858">
    <property type="entry name" value="PHOSPHOMETHYLPYRIMIDINE KINASE"/>
    <property type="match status" value="1"/>
</dbReference>
<keyword evidence="5" id="KW-0547">Nucleotide-binding</keyword>
<evidence type="ECO:0000256" key="1">
    <source>
        <dbReference type="ARBA" id="ARBA00009879"/>
    </source>
</evidence>
<dbReference type="GO" id="GO:0008478">
    <property type="term" value="F:pyridoxal kinase activity"/>
    <property type="evidence" value="ECO:0007669"/>
    <property type="project" value="UniProtKB-EC"/>
</dbReference>
<feature type="domain" description="Pyridoxamine kinase/Phosphomethylpyrimidine kinase" evidence="14">
    <location>
        <begin position="50"/>
        <end position="296"/>
    </location>
</feature>
<dbReference type="EC" id="2.7.1.35" evidence="2"/>
<evidence type="ECO:0000256" key="6">
    <source>
        <dbReference type="ARBA" id="ARBA00022777"/>
    </source>
</evidence>
<protein>
    <recommendedName>
        <fullName evidence="2">pyridoxal kinase</fullName>
        <ecNumber evidence="2">2.7.1.35</ecNumber>
    </recommendedName>
    <alternativeName>
        <fullName evidence="10">PN/PL/PM kinase</fullName>
    </alternativeName>
    <alternativeName>
        <fullName evidence="11">Pyridoxal kinase</fullName>
    </alternativeName>
    <alternativeName>
        <fullName evidence="9">Pyridoxamine kinase</fullName>
    </alternativeName>
    <alternativeName>
        <fullName evidence="12">Vitamin B6 kinase</fullName>
    </alternativeName>
</protein>
<evidence type="ECO:0000256" key="2">
    <source>
        <dbReference type="ARBA" id="ARBA00012104"/>
    </source>
</evidence>
<evidence type="ECO:0000256" key="9">
    <source>
        <dbReference type="ARBA" id="ARBA00042307"/>
    </source>
</evidence>
<sequence>MRSDAASFRIRQHLRIDANKIFSYNRIIILQAKGTWNMTIRKALTVAGSDTSGGAGIQADLKTFQEFDVYGMTALTTIVCMEPKTWDHQVFPVALDIVETQLKTVLEGIGIDAMKTGMLGSVEIIELVSQYIDRYDLKRIVIDPVMVCKGTDEVLQPENTEAMLEFLLPRADLVTPNLFEASQLAKSGPITSLDQMQEAAAIIHERGAKNVLIKDRGKIREGKAMDLLYDGKNFEWFEADTIVTKYTHGAGCTSSASITANLAKGLTVRESVQQAKAFITQAISNGFPLNDFVGPTRHSAHRSISAN</sequence>
<proteinExistence type="inferred from homology"/>
<dbReference type="SUPFAM" id="SSF53613">
    <property type="entry name" value="Ribokinase-like"/>
    <property type="match status" value="1"/>
</dbReference>
<comment type="caution">
    <text evidence="15">The sequence shown here is derived from an EMBL/GenBank/DDBJ whole genome shotgun (WGS) entry which is preliminary data.</text>
</comment>
<evidence type="ECO:0000256" key="12">
    <source>
        <dbReference type="ARBA" id="ARBA00042531"/>
    </source>
</evidence>
<dbReference type="GO" id="GO:0008972">
    <property type="term" value="F:phosphomethylpyrimidine kinase activity"/>
    <property type="evidence" value="ECO:0007669"/>
    <property type="project" value="InterPro"/>
</dbReference>
<dbReference type="Gene3D" id="3.40.1190.20">
    <property type="match status" value="1"/>
</dbReference>
<evidence type="ECO:0000256" key="8">
    <source>
        <dbReference type="ARBA" id="ARBA00022842"/>
    </source>
</evidence>
<keyword evidence="6 15" id="KW-0418">Kinase</keyword>
<keyword evidence="8" id="KW-0460">Magnesium</keyword>
<dbReference type="GO" id="GO:0046872">
    <property type="term" value="F:metal ion binding"/>
    <property type="evidence" value="ECO:0007669"/>
    <property type="project" value="UniProtKB-KW"/>
</dbReference>
<dbReference type="NCBIfam" id="TIGR00097">
    <property type="entry name" value="HMP-P_kinase"/>
    <property type="match status" value="1"/>
</dbReference>
<evidence type="ECO:0000313" key="15">
    <source>
        <dbReference type="EMBL" id="EFU38408.1"/>
    </source>
</evidence>
<comment type="similarity">
    <text evidence="1">Belongs to the ThiD family.</text>
</comment>
<dbReference type="FunFam" id="3.40.1190.20:FF:000003">
    <property type="entry name" value="Phosphomethylpyrimidine kinase ThiD"/>
    <property type="match status" value="1"/>
</dbReference>
<dbReference type="NCBIfam" id="NF009077">
    <property type="entry name" value="PRK12412.1"/>
    <property type="match status" value="1"/>
</dbReference>
<keyword evidence="7" id="KW-0067">ATP-binding</keyword>
<dbReference type="GO" id="GO:0009228">
    <property type="term" value="P:thiamine biosynthetic process"/>
    <property type="evidence" value="ECO:0007669"/>
    <property type="project" value="InterPro"/>
</dbReference>
<evidence type="ECO:0000313" key="16">
    <source>
        <dbReference type="Proteomes" id="UP000003094"/>
    </source>
</evidence>
<dbReference type="AlphaFoldDB" id="A0A2R9SM26"/>
<evidence type="ECO:0000256" key="3">
    <source>
        <dbReference type="ARBA" id="ARBA00022679"/>
    </source>
</evidence>
<dbReference type="EMBL" id="ADHJ01000053">
    <property type="protein sequence ID" value="EFU38408.1"/>
    <property type="molecule type" value="Genomic_DNA"/>
</dbReference>
<dbReference type="InterPro" id="IPR013749">
    <property type="entry name" value="PM/HMP-P_kinase-1"/>
</dbReference>
<reference evidence="15 16" key="1">
    <citation type="journal article" date="2010" name="BMC Genomics">
        <title>Genome sequence of the pattern forming Paenibacillus vortex bacterium reveals potential for thriving in complex environments.</title>
        <authorList>
            <person name="Sirota-Madi A."/>
            <person name="Olender T."/>
            <person name="Helman Y."/>
            <person name="Ingham C."/>
            <person name="Brainis I."/>
            <person name="Roth D."/>
            <person name="Hagi E."/>
            <person name="Brodsky L."/>
            <person name="Leshkowitz D."/>
            <person name="Galatenko V."/>
            <person name="Nikolaev V."/>
            <person name="Mugasimangalam R.C."/>
            <person name="Bransburg-Zabary S."/>
            <person name="Gutnick D.L."/>
            <person name="Lancet D."/>
            <person name="Ben-Jacob E."/>
        </authorList>
    </citation>
    <scope>NUCLEOTIDE SEQUENCE [LARGE SCALE GENOMIC DNA]</scope>
    <source>
        <strain evidence="15 16">V453</strain>
    </source>
</reference>
<evidence type="ECO:0000259" key="14">
    <source>
        <dbReference type="Pfam" id="PF08543"/>
    </source>
</evidence>
<dbReference type="GO" id="GO:0008902">
    <property type="term" value="F:hydroxymethylpyrimidine kinase activity"/>
    <property type="evidence" value="ECO:0007669"/>
    <property type="project" value="TreeGrafter"/>
</dbReference>
<comment type="catalytic activity">
    <reaction evidence="13">
        <text>pyridoxal + ATP = pyridoxal 5'-phosphate + ADP + H(+)</text>
        <dbReference type="Rhea" id="RHEA:10224"/>
        <dbReference type="ChEBI" id="CHEBI:15378"/>
        <dbReference type="ChEBI" id="CHEBI:17310"/>
        <dbReference type="ChEBI" id="CHEBI:30616"/>
        <dbReference type="ChEBI" id="CHEBI:456216"/>
        <dbReference type="ChEBI" id="CHEBI:597326"/>
        <dbReference type="EC" id="2.7.1.35"/>
    </reaction>
</comment>
<dbReference type="GO" id="GO:0005524">
    <property type="term" value="F:ATP binding"/>
    <property type="evidence" value="ECO:0007669"/>
    <property type="project" value="UniProtKB-KW"/>
</dbReference>
<dbReference type="GO" id="GO:0005829">
    <property type="term" value="C:cytosol"/>
    <property type="evidence" value="ECO:0007669"/>
    <property type="project" value="TreeGrafter"/>
</dbReference>
<dbReference type="Proteomes" id="UP000003094">
    <property type="component" value="Unassembled WGS sequence"/>
</dbReference>